<accession>A0ABV8A2B4</accession>
<evidence type="ECO:0000313" key="3">
    <source>
        <dbReference type="Proteomes" id="UP001595748"/>
    </source>
</evidence>
<protein>
    <submittedName>
        <fullName evidence="2">GNAT family N-acetyltransferase</fullName>
        <ecNumber evidence="2">2.3.-.-</ecNumber>
    </submittedName>
</protein>
<proteinExistence type="predicted"/>
<dbReference type="PROSITE" id="PS51186">
    <property type="entry name" value="GNAT"/>
    <property type="match status" value="1"/>
</dbReference>
<dbReference type="InterPro" id="IPR000182">
    <property type="entry name" value="GNAT_dom"/>
</dbReference>
<dbReference type="Proteomes" id="UP001595748">
    <property type="component" value="Unassembled WGS sequence"/>
</dbReference>
<comment type="caution">
    <text evidence="2">The sequence shown here is derived from an EMBL/GenBank/DDBJ whole genome shotgun (WGS) entry which is preliminary data.</text>
</comment>
<keyword evidence="3" id="KW-1185">Reference proteome</keyword>
<keyword evidence="2" id="KW-0808">Transferase</keyword>
<evidence type="ECO:0000313" key="2">
    <source>
        <dbReference type="EMBL" id="MFC3859521.1"/>
    </source>
</evidence>
<dbReference type="Pfam" id="PF13508">
    <property type="entry name" value="Acetyltransf_7"/>
    <property type="match status" value="1"/>
</dbReference>
<evidence type="ECO:0000259" key="1">
    <source>
        <dbReference type="PROSITE" id="PS51186"/>
    </source>
</evidence>
<dbReference type="EC" id="2.3.-.-" evidence="2"/>
<gene>
    <name evidence="2" type="ORF">ACFOPQ_01870</name>
</gene>
<dbReference type="CDD" id="cd04301">
    <property type="entry name" value="NAT_SF"/>
    <property type="match status" value="1"/>
</dbReference>
<reference evidence="3" key="1">
    <citation type="journal article" date="2019" name="Int. J. Syst. Evol. Microbiol.">
        <title>The Global Catalogue of Microorganisms (GCM) 10K type strain sequencing project: providing services to taxonomists for standard genome sequencing and annotation.</title>
        <authorList>
            <consortium name="The Broad Institute Genomics Platform"/>
            <consortium name="The Broad Institute Genome Sequencing Center for Infectious Disease"/>
            <person name="Wu L."/>
            <person name="Ma J."/>
        </authorList>
    </citation>
    <scope>NUCLEOTIDE SEQUENCE [LARGE SCALE GENOMIC DNA]</scope>
    <source>
        <strain evidence="3">CCTCC AB 2013263</strain>
    </source>
</reference>
<dbReference type="GO" id="GO:0016746">
    <property type="term" value="F:acyltransferase activity"/>
    <property type="evidence" value="ECO:0007669"/>
    <property type="project" value="UniProtKB-KW"/>
</dbReference>
<feature type="domain" description="N-acetyltransferase" evidence="1">
    <location>
        <begin position="8"/>
        <end position="136"/>
    </location>
</feature>
<keyword evidence="2" id="KW-0012">Acyltransferase</keyword>
<dbReference type="InterPro" id="IPR016181">
    <property type="entry name" value="Acyl_CoA_acyltransferase"/>
</dbReference>
<dbReference type="EMBL" id="JBHRZF010000013">
    <property type="protein sequence ID" value="MFC3859521.1"/>
    <property type="molecule type" value="Genomic_DNA"/>
</dbReference>
<organism evidence="2 3">
    <name type="scientific">Deinococcus antarcticus</name>
    <dbReference type="NCBI Taxonomy" id="1298767"/>
    <lineage>
        <taxon>Bacteria</taxon>
        <taxon>Thermotogati</taxon>
        <taxon>Deinococcota</taxon>
        <taxon>Deinococci</taxon>
        <taxon>Deinococcales</taxon>
        <taxon>Deinococcaceae</taxon>
        <taxon>Deinococcus</taxon>
    </lineage>
</organism>
<dbReference type="SUPFAM" id="SSF55729">
    <property type="entry name" value="Acyl-CoA N-acyltransferases (Nat)"/>
    <property type="match status" value="1"/>
</dbReference>
<dbReference type="Gene3D" id="3.40.630.30">
    <property type="match status" value="1"/>
</dbReference>
<sequence>MTLTDQHIKIRQAMPADLPVIVDLLRRTGLHTASVTLQEGCTYWIADLDGQPAGCIGLEHGREASLIRSTAVLPAMRSRGLGRALVLSALTQASLRGDHTVYLFSSEAGDYWKRFGFVPATVAEIEAALPDTPQVKSGMCRGWIHEELVWKHALFQPQPQPQAEAP</sequence>
<name>A0ABV8A2B4_9DEIO</name>
<dbReference type="RefSeq" id="WP_380075683.1">
    <property type="nucleotide sequence ID" value="NZ_JBHRZF010000013.1"/>
</dbReference>